<dbReference type="PANTHER" id="PTHR34406">
    <property type="entry name" value="PROTEIN YCEI"/>
    <property type="match status" value="1"/>
</dbReference>
<evidence type="ECO:0000256" key="1">
    <source>
        <dbReference type="SAM" id="SignalP"/>
    </source>
</evidence>
<dbReference type="Gene3D" id="2.40.128.110">
    <property type="entry name" value="Lipid/polyisoprenoid-binding, YceI-like"/>
    <property type="match status" value="1"/>
</dbReference>
<gene>
    <name evidence="3" type="ORF">CQW29_10840</name>
</gene>
<dbReference type="Proteomes" id="UP000239181">
    <property type="component" value="Unassembled WGS sequence"/>
</dbReference>
<dbReference type="PANTHER" id="PTHR34406:SF1">
    <property type="entry name" value="PROTEIN YCEI"/>
    <property type="match status" value="1"/>
</dbReference>
<dbReference type="InterPro" id="IPR036761">
    <property type="entry name" value="TTHA0802/YceI-like_sf"/>
</dbReference>
<keyword evidence="4" id="KW-1185">Reference proteome</keyword>
<accession>A0A2S9ICI3</accession>
<proteinExistence type="predicted"/>
<dbReference type="SMART" id="SM00867">
    <property type="entry name" value="YceI"/>
    <property type="match status" value="1"/>
</dbReference>
<sequence length="196" mass="21700">MTRIATLLAFGLLSSPMLHATPLTYQVATDRTDIALSWNAFGDTFSQARLSGVTGEVLLDPGHDYNDRINVKIPVSTLKASNDMLTWQLKSQLFFDAVRYRDIIFTSTRVVDKGQGQYKIFGLLQVKNVQRPVILEATMAGKEALSSPDELVLFATTTISRSAFKMDRLAILVDDRIKIDIAIRAHLAPDENASSP</sequence>
<organism evidence="3 4">
    <name type="scientific">Pantoea coffeiphila</name>
    <dbReference type="NCBI Taxonomy" id="1465635"/>
    <lineage>
        <taxon>Bacteria</taxon>
        <taxon>Pseudomonadati</taxon>
        <taxon>Pseudomonadota</taxon>
        <taxon>Gammaproteobacteria</taxon>
        <taxon>Enterobacterales</taxon>
        <taxon>Erwiniaceae</taxon>
        <taxon>Pantoea</taxon>
    </lineage>
</organism>
<feature type="domain" description="Lipid/polyisoprenoid-binding YceI-like" evidence="2">
    <location>
        <begin position="24"/>
        <end position="186"/>
    </location>
</feature>
<evidence type="ECO:0000313" key="3">
    <source>
        <dbReference type="EMBL" id="PRD15495.1"/>
    </source>
</evidence>
<keyword evidence="1" id="KW-0732">Signal</keyword>
<dbReference type="RefSeq" id="WP_105592750.1">
    <property type="nucleotide sequence ID" value="NZ_PDET01000006.1"/>
</dbReference>
<dbReference type="EMBL" id="PDET01000006">
    <property type="protein sequence ID" value="PRD15495.1"/>
    <property type="molecule type" value="Genomic_DNA"/>
</dbReference>
<feature type="chain" id="PRO_5015596804" description="Lipid/polyisoprenoid-binding YceI-like domain-containing protein" evidence="1">
    <location>
        <begin position="21"/>
        <end position="196"/>
    </location>
</feature>
<evidence type="ECO:0000259" key="2">
    <source>
        <dbReference type="SMART" id="SM00867"/>
    </source>
</evidence>
<reference evidence="3 4" key="1">
    <citation type="submission" date="2017-10" db="EMBL/GenBank/DDBJ databases">
        <title>Draft genome of two endophytic bacteria isolated from 'guarana' Paullinia cupana (Mart.) Ducke.</title>
        <authorList>
            <person name="Siqueira K.A."/>
            <person name="Liotti R.G."/>
            <person name="Mendes T.A."/>
            <person name="Soares M.A."/>
        </authorList>
    </citation>
    <scope>NUCLEOTIDE SEQUENCE [LARGE SCALE GENOMIC DNA]</scope>
    <source>
        <strain evidence="3 4">342</strain>
    </source>
</reference>
<dbReference type="InterPro" id="IPR007372">
    <property type="entry name" value="Lipid/polyisoprenoid-bd_YceI"/>
</dbReference>
<comment type="caution">
    <text evidence="3">The sequence shown here is derived from an EMBL/GenBank/DDBJ whole genome shotgun (WGS) entry which is preliminary data.</text>
</comment>
<dbReference type="AlphaFoldDB" id="A0A2S9ICI3"/>
<evidence type="ECO:0000313" key="4">
    <source>
        <dbReference type="Proteomes" id="UP000239181"/>
    </source>
</evidence>
<dbReference type="SUPFAM" id="SSF101874">
    <property type="entry name" value="YceI-like"/>
    <property type="match status" value="1"/>
</dbReference>
<feature type="signal peptide" evidence="1">
    <location>
        <begin position="1"/>
        <end position="20"/>
    </location>
</feature>
<dbReference type="Pfam" id="PF04264">
    <property type="entry name" value="YceI"/>
    <property type="match status" value="1"/>
</dbReference>
<name>A0A2S9ICI3_9GAMM</name>
<dbReference type="OrthoDB" id="9811006at2"/>
<protein>
    <recommendedName>
        <fullName evidence="2">Lipid/polyisoprenoid-binding YceI-like domain-containing protein</fullName>
    </recommendedName>
</protein>